<evidence type="ECO:0008006" key="4">
    <source>
        <dbReference type="Google" id="ProtNLM"/>
    </source>
</evidence>
<accession>A0A318R673</accession>
<protein>
    <recommendedName>
        <fullName evidence="4">GIY-YIG nuclease family protein</fullName>
    </recommendedName>
</protein>
<dbReference type="OrthoDB" id="541464at2"/>
<keyword evidence="1" id="KW-1133">Transmembrane helix</keyword>
<keyword evidence="1" id="KW-0812">Transmembrane</keyword>
<dbReference type="Proteomes" id="UP000247807">
    <property type="component" value="Unassembled WGS sequence"/>
</dbReference>
<organism evidence="2 3">
    <name type="scientific">Prochlorococcus marinus XMU1408</name>
    <dbReference type="NCBI Taxonomy" id="2213228"/>
    <lineage>
        <taxon>Bacteria</taxon>
        <taxon>Bacillati</taxon>
        <taxon>Cyanobacteriota</taxon>
        <taxon>Cyanophyceae</taxon>
        <taxon>Synechococcales</taxon>
        <taxon>Prochlorococcaceae</taxon>
        <taxon>Prochlorococcus</taxon>
    </lineage>
</organism>
<proteinExistence type="predicted"/>
<comment type="caution">
    <text evidence="2">The sequence shown here is derived from an EMBL/GenBank/DDBJ whole genome shotgun (WGS) entry which is preliminary data.</text>
</comment>
<dbReference type="EMBL" id="QJUE01000002">
    <property type="protein sequence ID" value="PYE03011.1"/>
    <property type="molecule type" value="Genomic_DNA"/>
</dbReference>
<dbReference type="RefSeq" id="WP_158466506.1">
    <property type="nucleotide sequence ID" value="NZ_QJUE01000002.1"/>
</dbReference>
<gene>
    <name evidence="2" type="ORF">DNJ73_04505</name>
</gene>
<keyword evidence="1" id="KW-0472">Membrane</keyword>
<evidence type="ECO:0000256" key="1">
    <source>
        <dbReference type="SAM" id="Phobius"/>
    </source>
</evidence>
<evidence type="ECO:0000313" key="3">
    <source>
        <dbReference type="Proteomes" id="UP000247807"/>
    </source>
</evidence>
<feature type="transmembrane region" description="Helical" evidence="1">
    <location>
        <begin position="97"/>
        <end position="117"/>
    </location>
</feature>
<reference evidence="2 3" key="1">
    <citation type="journal article" date="2018" name="Appl. Environ. Microbiol.">
        <title>Genome rearrangement shapes Prochlorococcus ecological adaptation.</title>
        <authorList>
            <person name="Yan W."/>
            <person name="Wei S."/>
            <person name="Wang Q."/>
            <person name="Xiao X."/>
            <person name="Zeng Q."/>
            <person name="Jiao N."/>
            <person name="Zhang R."/>
        </authorList>
    </citation>
    <scope>NUCLEOTIDE SEQUENCE [LARGE SCALE GENOMIC DNA]</scope>
    <source>
        <strain evidence="2 3">XMU1408</strain>
    </source>
</reference>
<sequence length="125" mass="14368">MTSYVYLVQNGDLFNIGVSNNLERSRISLRPGELIAFSITDKPEVLINNLRKIYVDNRLPGSDYYRLANSQVKECRALLEGDGSNNYFQPFFRGPSLFLLFISSWFLITYIIIQFAVNPILSKFS</sequence>
<name>A0A318R673_PROMR</name>
<evidence type="ECO:0000313" key="2">
    <source>
        <dbReference type="EMBL" id="PYE03011.1"/>
    </source>
</evidence>
<dbReference type="AlphaFoldDB" id="A0A318R673"/>